<evidence type="ECO:0000313" key="1">
    <source>
        <dbReference type="EMBL" id="KAK7463185.1"/>
    </source>
</evidence>
<accession>A0ABD0J6G7</accession>
<gene>
    <name evidence="1" type="ORF">BaRGS_00038244</name>
</gene>
<sequence>MGQLAIHDSRVSWQSMIHGTTGNPRLTGQLAIHDPWDNWQSTTHGSAGDPWDNWQLYTSLYTFCTVDHFTTTTKKSIMKEMNLIR</sequence>
<dbReference type="AlphaFoldDB" id="A0ABD0J6G7"/>
<dbReference type="Proteomes" id="UP001519460">
    <property type="component" value="Unassembled WGS sequence"/>
</dbReference>
<keyword evidence="2" id="KW-1185">Reference proteome</keyword>
<comment type="caution">
    <text evidence="1">The sequence shown here is derived from an EMBL/GenBank/DDBJ whole genome shotgun (WGS) entry which is preliminary data.</text>
</comment>
<protein>
    <submittedName>
        <fullName evidence="1">Uncharacterized protein</fullName>
    </submittedName>
</protein>
<dbReference type="EMBL" id="JACVVK020000608">
    <property type="protein sequence ID" value="KAK7463185.1"/>
    <property type="molecule type" value="Genomic_DNA"/>
</dbReference>
<reference evidence="1 2" key="1">
    <citation type="journal article" date="2023" name="Sci. Data">
        <title>Genome assembly of the Korean intertidal mud-creeper Batillaria attramentaria.</title>
        <authorList>
            <person name="Patra A.K."/>
            <person name="Ho P.T."/>
            <person name="Jun S."/>
            <person name="Lee S.J."/>
            <person name="Kim Y."/>
            <person name="Won Y.J."/>
        </authorList>
    </citation>
    <scope>NUCLEOTIDE SEQUENCE [LARGE SCALE GENOMIC DNA]</scope>
    <source>
        <strain evidence="1">Wonlab-2016</strain>
    </source>
</reference>
<evidence type="ECO:0000313" key="2">
    <source>
        <dbReference type="Proteomes" id="UP001519460"/>
    </source>
</evidence>
<proteinExistence type="predicted"/>
<organism evidence="1 2">
    <name type="scientific">Batillaria attramentaria</name>
    <dbReference type="NCBI Taxonomy" id="370345"/>
    <lineage>
        <taxon>Eukaryota</taxon>
        <taxon>Metazoa</taxon>
        <taxon>Spiralia</taxon>
        <taxon>Lophotrochozoa</taxon>
        <taxon>Mollusca</taxon>
        <taxon>Gastropoda</taxon>
        <taxon>Caenogastropoda</taxon>
        <taxon>Sorbeoconcha</taxon>
        <taxon>Cerithioidea</taxon>
        <taxon>Batillariidae</taxon>
        <taxon>Batillaria</taxon>
    </lineage>
</organism>
<name>A0ABD0J6G7_9CAEN</name>